<proteinExistence type="predicted"/>
<name>A0A9N9ES06_9GLOM</name>
<accession>A0A9N9ES06</accession>
<dbReference type="Proteomes" id="UP000789342">
    <property type="component" value="Unassembled WGS sequence"/>
</dbReference>
<feature type="compositionally biased region" description="Polar residues" evidence="2">
    <location>
        <begin position="26"/>
        <end position="40"/>
    </location>
</feature>
<feature type="non-terminal residue" evidence="3">
    <location>
        <position position="203"/>
    </location>
</feature>
<keyword evidence="1" id="KW-0175">Coiled coil</keyword>
<keyword evidence="4" id="KW-1185">Reference proteome</keyword>
<organism evidence="3 4">
    <name type="scientific">Acaulospora morrowiae</name>
    <dbReference type="NCBI Taxonomy" id="94023"/>
    <lineage>
        <taxon>Eukaryota</taxon>
        <taxon>Fungi</taxon>
        <taxon>Fungi incertae sedis</taxon>
        <taxon>Mucoromycota</taxon>
        <taxon>Glomeromycotina</taxon>
        <taxon>Glomeromycetes</taxon>
        <taxon>Diversisporales</taxon>
        <taxon>Acaulosporaceae</taxon>
        <taxon>Acaulospora</taxon>
    </lineage>
</organism>
<comment type="caution">
    <text evidence="3">The sequence shown here is derived from an EMBL/GenBank/DDBJ whole genome shotgun (WGS) entry which is preliminary data.</text>
</comment>
<dbReference type="EMBL" id="CAJVPV010015023">
    <property type="protein sequence ID" value="CAG8689444.1"/>
    <property type="molecule type" value="Genomic_DNA"/>
</dbReference>
<evidence type="ECO:0000313" key="4">
    <source>
        <dbReference type="Proteomes" id="UP000789342"/>
    </source>
</evidence>
<sequence>MSDNSEKSSEKRSRNSPSDKAESIHDSSSGHSQNDCNSAEDSVDHEDPGAILEELPKIASEIVEEPMDIEVGISSLVDTPKEHCEKSIEIMEEDVPAPSSRSLSVNDLSDDIRDKLSKYNFDDPNLDKEVKAALYEEGLNELKNVWKEYREIKKDMKKLENELRLRKLAKLRGTSVASIRDEDAEMNNGCGDSEEYSDYENHI</sequence>
<evidence type="ECO:0000313" key="3">
    <source>
        <dbReference type="EMBL" id="CAG8689444.1"/>
    </source>
</evidence>
<evidence type="ECO:0000256" key="2">
    <source>
        <dbReference type="SAM" id="MobiDB-lite"/>
    </source>
</evidence>
<feature type="compositionally biased region" description="Acidic residues" evidence="2">
    <location>
        <begin position="192"/>
        <end position="203"/>
    </location>
</feature>
<dbReference type="AlphaFoldDB" id="A0A9N9ES06"/>
<reference evidence="3" key="1">
    <citation type="submission" date="2021-06" db="EMBL/GenBank/DDBJ databases">
        <authorList>
            <person name="Kallberg Y."/>
            <person name="Tangrot J."/>
            <person name="Rosling A."/>
        </authorList>
    </citation>
    <scope>NUCLEOTIDE SEQUENCE</scope>
    <source>
        <strain evidence="3">CL551</strain>
    </source>
</reference>
<feature type="compositionally biased region" description="Basic and acidic residues" evidence="2">
    <location>
        <begin position="1"/>
        <end position="25"/>
    </location>
</feature>
<protein>
    <submittedName>
        <fullName evidence="3">3977_t:CDS:1</fullName>
    </submittedName>
</protein>
<evidence type="ECO:0000256" key="1">
    <source>
        <dbReference type="SAM" id="Coils"/>
    </source>
</evidence>
<feature type="coiled-coil region" evidence="1">
    <location>
        <begin position="142"/>
        <end position="169"/>
    </location>
</feature>
<gene>
    <name evidence="3" type="ORF">AMORRO_LOCUS11578</name>
</gene>
<feature type="region of interest" description="Disordered" evidence="2">
    <location>
        <begin position="183"/>
        <end position="203"/>
    </location>
</feature>
<feature type="region of interest" description="Disordered" evidence="2">
    <location>
        <begin position="1"/>
        <end position="59"/>
    </location>
</feature>